<dbReference type="RefSeq" id="WP_237875363.1">
    <property type="nucleotide sequence ID" value="NZ_JAKLTR010000015.1"/>
</dbReference>
<dbReference type="EMBL" id="JAKLTR010000015">
    <property type="protein sequence ID" value="MCG2616826.1"/>
    <property type="molecule type" value="Genomic_DNA"/>
</dbReference>
<keyword evidence="1" id="KW-0175">Coiled coil</keyword>
<accession>A0ABS9KWX7</accession>
<comment type="caution">
    <text evidence="2">The sequence shown here is derived from an EMBL/GenBank/DDBJ whole genome shotgun (WGS) entry which is preliminary data.</text>
</comment>
<organism evidence="2 3">
    <name type="scientific">Terrimonas ginsenosidimutans</name>
    <dbReference type="NCBI Taxonomy" id="2908004"/>
    <lineage>
        <taxon>Bacteria</taxon>
        <taxon>Pseudomonadati</taxon>
        <taxon>Bacteroidota</taxon>
        <taxon>Chitinophagia</taxon>
        <taxon>Chitinophagales</taxon>
        <taxon>Chitinophagaceae</taxon>
        <taxon>Terrimonas</taxon>
    </lineage>
</organism>
<proteinExistence type="predicted"/>
<dbReference type="Proteomes" id="UP001165367">
    <property type="component" value="Unassembled WGS sequence"/>
</dbReference>
<evidence type="ECO:0000256" key="1">
    <source>
        <dbReference type="SAM" id="Coils"/>
    </source>
</evidence>
<feature type="coiled-coil region" evidence="1">
    <location>
        <begin position="40"/>
        <end position="246"/>
    </location>
</feature>
<dbReference type="InterPro" id="IPR019219">
    <property type="entry name" value="DUF2130"/>
</dbReference>
<evidence type="ECO:0000313" key="3">
    <source>
        <dbReference type="Proteomes" id="UP001165367"/>
    </source>
</evidence>
<name>A0ABS9KWX7_9BACT</name>
<evidence type="ECO:0000313" key="2">
    <source>
        <dbReference type="EMBL" id="MCG2616826.1"/>
    </source>
</evidence>
<sequence>MATDIKCPNCGHQFEPNDAIREEVEKELRLKAADWQRKKNEEFQVKLDEERKHMQQTMEESIRKSVAGDFENKLHLLEQNKKDNEEKLKTARQKELEYLKKEQDLKTKEEELELTLEKKVHVEREKYTEELRKIEEQTRKENEEAQKIARQKELEYLRMEQDLKNKAEELDLTVQKKLQQEREKLSEELRKIEEQKVAARESEFQLRVKELEKQLEDQKKLADEMRRKAEQGSTQLQGEIQELALEELLRTSFPFDVIAEVGKGVRGADCIQTVRSNTGQECGKIIYESKRTNNFVGDWIEKLKADMRSLGADVAVIVTRTMPRDMEGFGLKDGVWICSFTEVKALAVVLRDSIMRISTAVRNNENKGEKMHMLYDYLTSNEFAEQWKAIREGFLSMRISIQKERDAMEKLWKTREKQLEKVLLNATHIRGSIEGIAGMASAVDLHLLDEPEDNEDDIAH</sequence>
<gene>
    <name evidence="2" type="ORF">LZZ85_21195</name>
</gene>
<protein>
    <submittedName>
        <fullName evidence="2">DUF2130 domain-containing protein</fullName>
    </submittedName>
</protein>
<reference evidence="2" key="1">
    <citation type="submission" date="2022-01" db="EMBL/GenBank/DDBJ databases">
        <authorList>
            <person name="Jo J.-H."/>
            <person name="Im W.-T."/>
        </authorList>
    </citation>
    <scope>NUCLEOTIDE SEQUENCE</scope>
    <source>
        <strain evidence="2">NA20</strain>
    </source>
</reference>
<dbReference type="Pfam" id="PF09903">
    <property type="entry name" value="DUF2130"/>
    <property type="match status" value="1"/>
</dbReference>
<keyword evidence="3" id="KW-1185">Reference proteome</keyword>